<reference evidence="3" key="1">
    <citation type="submission" date="2022-12" db="EMBL/GenBank/DDBJ databases">
        <title>Genome assemblies of Blomia tropicalis.</title>
        <authorList>
            <person name="Cui Y."/>
        </authorList>
    </citation>
    <scope>NUCLEOTIDE SEQUENCE</scope>
    <source>
        <tissue evidence="3">Adult mites</tissue>
    </source>
</reference>
<keyword evidence="1" id="KW-0472">Membrane</keyword>
<proteinExistence type="predicted"/>
<evidence type="ECO:0000313" key="3">
    <source>
        <dbReference type="EMBL" id="KAJ6219225.1"/>
    </source>
</evidence>
<accession>A0A9Q0M4Z6</accession>
<gene>
    <name evidence="3" type="ORF">RDWZM_005037</name>
</gene>
<keyword evidence="1" id="KW-1133">Transmembrane helix</keyword>
<dbReference type="EMBL" id="JAPWDV010000002">
    <property type="protein sequence ID" value="KAJ6219225.1"/>
    <property type="molecule type" value="Genomic_DNA"/>
</dbReference>
<name>A0A9Q0M4Z6_BLOTA</name>
<feature type="chain" id="PRO_5040459976" evidence="2">
    <location>
        <begin position="19"/>
        <end position="704"/>
    </location>
</feature>
<comment type="caution">
    <text evidence="3">The sequence shown here is derived from an EMBL/GenBank/DDBJ whole genome shotgun (WGS) entry which is preliminary data.</text>
</comment>
<sequence>MFARTTFIIVCLFAVTLANLQLPPNDGPEKNCFDVLRNHPKEDLELRCQTLAMEKYVSKFGSDNRIGECCALYDILDCLQHEASVFCDKSQLDHMNKYHFNSIELMHLDSSIQTEAKDDPIQINLLKRFTNSEHGTLKVGSKTWEFMDPSKMAKDCLSAMGNMYEVCKAKAEQSFDPTRLNTSKSTTWETCCVLMEELDCYINNADIFCPASTKLQVKSYSKNAADYWNHFFCKHISLDNWNKACQKDVHDQWVKNHESDTTVDPDKLFQLPKHDGPERACFEKLHAYVDKNHTKIDLEKRCMMQAYNKWDPRDGNAQKSTLLESCCVIYDTLDCVRNESAKICSPAEGEDLDKYRKKTYNTLGTTLCQSITYEMASKECLSKSNLNPNKLQFSTLVVIILAIQTEAKDDPIQINSLKRFTNSEHGTLKVGRKTWEFMDPSKMAKDCLNAMGNMYEVCKAKAEQSFDPTRLNTSKSTTWETCCVLMEELDCYINNADIFCPASTKLQVISYSKNAADYWNHFFCKDISLDNWNKACQKDVHDQWVKNHESDTTVDPDKLFQLPKHDGPERACFEKLHAYVDGNHTKIDLEKRCMMQAYNKWDPRDGNAQKSTILESCCVIYDTLDCVRNESAKICSPAEGEDLDKYRKKSYNTLGTTLCQSITYEMASKECLSKSNLNSGSQLVTFSFILLSVILSISIFVQIV</sequence>
<organism evidence="3 4">
    <name type="scientific">Blomia tropicalis</name>
    <name type="common">Mite</name>
    <dbReference type="NCBI Taxonomy" id="40697"/>
    <lineage>
        <taxon>Eukaryota</taxon>
        <taxon>Metazoa</taxon>
        <taxon>Ecdysozoa</taxon>
        <taxon>Arthropoda</taxon>
        <taxon>Chelicerata</taxon>
        <taxon>Arachnida</taxon>
        <taxon>Acari</taxon>
        <taxon>Acariformes</taxon>
        <taxon>Sarcoptiformes</taxon>
        <taxon>Astigmata</taxon>
        <taxon>Glycyphagoidea</taxon>
        <taxon>Echimyopodidae</taxon>
        <taxon>Blomia</taxon>
    </lineage>
</organism>
<keyword evidence="1" id="KW-0812">Transmembrane</keyword>
<dbReference type="AlphaFoldDB" id="A0A9Q0M4Z6"/>
<protein>
    <submittedName>
        <fullName evidence="3">Uncharacterized protein</fullName>
    </submittedName>
</protein>
<evidence type="ECO:0000256" key="1">
    <source>
        <dbReference type="SAM" id="Phobius"/>
    </source>
</evidence>
<keyword evidence="2" id="KW-0732">Signal</keyword>
<evidence type="ECO:0000313" key="4">
    <source>
        <dbReference type="Proteomes" id="UP001142055"/>
    </source>
</evidence>
<keyword evidence="4" id="KW-1185">Reference proteome</keyword>
<feature type="signal peptide" evidence="2">
    <location>
        <begin position="1"/>
        <end position="18"/>
    </location>
</feature>
<feature type="transmembrane region" description="Helical" evidence="1">
    <location>
        <begin position="683"/>
        <end position="703"/>
    </location>
</feature>
<evidence type="ECO:0000256" key="2">
    <source>
        <dbReference type="SAM" id="SignalP"/>
    </source>
</evidence>
<dbReference type="Proteomes" id="UP001142055">
    <property type="component" value="Chromosome 2"/>
</dbReference>